<dbReference type="AlphaFoldDB" id="A0A158DRM6"/>
<dbReference type="EMBL" id="FCOF02000091">
    <property type="protein sequence ID" value="SAK96836.1"/>
    <property type="molecule type" value="Genomic_DNA"/>
</dbReference>
<gene>
    <name evidence="2" type="ORF">AWB75_07052</name>
</gene>
<name>A0A158DRM6_9BURK</name>
<dbReference type="Proteomes" id="UP000054870">
    <property type="component" value="Unassembled WGS sequence"/>
</dbReference>
<reference evidence="2" key="1">
    <citation type="submission" date="2016-01" db="EMBL/GenBank/DDBJ databases">
        <authorList>
            <person name="Peeters C."/>
        </authorList>
    </citation>
    <scope>NUCLEOTIDE SEQUENCE [LARGE SCALE GENOMIC DNA]</scope>
    <source>
        <strain evidence="2">LMG 29318</strain>
    </source>
</reference>
<keyword evidence="3" id="KW-1185">Reference proteome</keyword>
<feature type="region of interest" description="Disordered" evidence="1">
    <location>
        <begin position="60"/>
        <end position="100"/>
    </location>
</feature>
<evidence type="ECO:0000313" key="3">
    <source>
        <dbReference type="Proteomes" id="UP000054870"/>
    </source>
</evidence>
<evidence type="ECO:0000256" key="1">
    <source>
        <dbReference type="SAM" id="MobiDB-lite"/>
    </source>
</evidence>
<comment type="caution">
    <text evidence="2">The sequence shown here is derived from an EMBL/GenBank/DDBJ whole genome shotgun (WGS) entry which is preliminary data.</text>
</comment>
<organism evidence="2 3">
    <name type="scientific">Caballeronia catudaia</name>
    <dbReference type="NCBI Taxonomy" id="1777136"/>
    <lineage>
        <taxon>Bacteria</taxon>
        <taxon>Pseudomonadati</taxon>
        <taxon>Pseudomonadota</taxon>
        <taxon>Betaproteobacteria</taxon>
        <taxon>Burkholderiales</taxon>
        <taxon>Burkholderiaceae</taxon>
        <taxon>Caballeronia</taxon>
    </lineage>
</organism>
<evidence type="ECO:0000313" key="2">
    <source>
        <dbReference type="EMBL" id="SAK96836.1"/>
    </source>
</evidence>
<sequence>MKKTAVVAGFPHACAMRNVHQIFPADARGSAGAQGSLGFDRYRDGRNVRSGWKQSVEEVHGRGRAAPDESSNVVSGNGVTGPIRNRRSSTGEVPGSRRDDRAGLAVTPATRYPLFERAGREAGALWLQFAQLSAAEFRELRFRNLVSGFGHLPDFAACRAAFDDAFARSIALDIATASRAEVRHG</sequence>
<protein>
    <submittedName>
        <fullName evidence="2">Uncharacterized protein</fullName>
    </submittedName>
</protein>
<proteinExistence type="predicted"/>
<accession>A0A158DRM6</accession>